<comment type="caution">
    <text evidence="1">The sequence shown here is derived from an EMBL/GenBank/DDBJ whole genome shotgun (WGS) entry which is preliminary data.</text>
</comment>
<dbReference type="Proteomes" id="UP000827872">
    <property type="component" value="Linkage Group LG05"/>
</dbReference>
<gene>
    <name evidence="1" type="ORF">K3G42_028899</name>
</gene>
<sequence length="148" mass="15543">MLGSLCDLPLGRKQPEPSSDAAMGWGGGGKELGVGGGRFQRPGRGEALMKPEPAQGHHREGEEVVQRGRFSARQPQQRAHLGSPPSASSLPSPPASTIQQLEGASTEPGSYCPARRRTFFRGGILSKAGVMLPPEGREAGEAEEEAGF</sequence>
<evidence type="ECO:0000313" key="2">
    <source>
        <dbReference type="Proteomes" id="UP000827872"/>
    </source>
</evidence>
<dbReference type="EMBL" id="CM037618">
    <property type="protein sequence ID" value="KAH8000797.1"/>
    <property type="molecule type" value="Genomic_DNA"/>
</dbReference>
<name>A0ACB8F6Y6_9SAUR</name>
<evidence type="ECO:0000313" key="1">
    <source>
        <dbReference type="EMBL" id="KAH8000797.1"/>
    </source>
</evidence>
<reference evidence="1" key="1">
    <citation type="submission" date="2021-08" db="EMBL/GenBank/DDBJ databases">
        <title>The first chromosome-level gecko genome reveals the dynamic sex chromosomes of Neotropical dwarf geckos (Sphaerodactylidae: Sphaerodactylus).</title>
        <authorList>
            <person name="Pinto B.J."/>
            <person name="Keating S.E."/>
            <person name="Gamble T."/>
        </authorList>
    </citation>
    <scope>NUCLEOTIDE SEQUENCE</scope>
    <source>
        <strain evidence="1">TG3544</strain>
    </source>
</reference>
<keyword evidence="2" id="KW-1185">Reference proteome</keyword>
<proteinExistence type="predicted"/>
<accession>A0ACB8F6Y6</accession>
<protein>
    <submittedName>
        <fullName evidence="1">Uncharacterized protein</fullName>
    </submittedName>
</protein>
<organism evidence="1 2">
    <name type="scientific">Sphaerodactylus townsendi</name>
    <dbReference type="NCBI Taxonomy" id="933632"/>
    <lineage>
        <taxon>Eukaryota</taxon>
        <taxon>Metazoa</taxon>
        <taxon>Chordata</taxon>
        <taxon>Craniata</taxon>
        <taxon>Vertebrata</taxon>
        <taxon>Euteleostomi</taxon>
        <taxon>Lepidosauria</taxon>
        <taxon>Squamata</taxon>
        <taxon>Bifurcata</taxon>
        <taxon>Gekkota</taxon>
        <taxon>Sphaerodactylidae</taxon>
        <taxon>Sphaerodactylus</taxon>
    </lineage>
</organism>